<dbReference type="AlphaFoldDB" id="A0A2N8HE74"/>
<dbReference type="OrthoDB" id="9793330at2"/>
<evidence type="ECO:0000313" key="1">
    <source>
        <dbReference type="EMBL" id="PNC18271.1"/>
    </source>
</evidence>
<dbReference type="EMBL" id="PJKA01000010">
    <property type="protein sequence ID" value="PNC18271.1"/>
    <property type="molecule type" value="Genomic_DNA"/>
</dbReference>
<comment type="caution">
    <text evidence="1">The sequence shown here is derived from an EMBL/GenBank/DDBJ whole genome shotgun (WGS) entry which is preliminary data.</text>
</comment>
<dbReference type="RefSeq" id="WP_102713943.1">
    <property type="nucleotide sequence ID" value="NZ_CABMLK010000001.1"/>
</dbReference>
<protein>
    <recommendedName>
        <fullName evidence="3">Verruc_Plancto-restricted protein</fullName>
    </recommendedName>
</protein>
<name>A0A2N8HE74_9BACT</name>
<sequence length="131" mass="15213">MTTPTFEDAVSRIVRKDSRFSERAYAFLKDALDFTMQRIEEQEDGSQRHVSGQELLEGFRDYALSQFGPMASTVLKDWGLRNGKNVGEMVFLLIEEDVFSKQPEDSLDDFKGFMSFRKAFEEPYEFQDQPS</sequence>
<evidence type="ECO:0000313" key="2">
    <source>
        <dbReference type="Proteomes" id="UP000236000"/>
    </source>
</evidence>
<proteinExistence type="predicted"/>
<reference evidence="1 2" key="1">
    <citation type="journal article" date="2017" name="BMC Genomics">
        <title>Genome sequencing of 39 Akkermansia muciniphila isolates reveals its population structure, genomic and functional diverisity, and global distribution in mammalian gut microbiotas.</title>
        <authorList>
            <person name="Guo X."/>
            <person name="Li S."/>
            <person name="Zhang J."/>
            <person name="Wu F."/>
            <person name="Li X."/>
            <person name="Wu D."/>
            <person name="Zhang M."/>
            <person name="Ou Z."/>
            <person name="Jie Z."/>
            <person name="Yan Q."/>
            <person name="Li P."/>
            <person name="Yi J."/>
            <person name="Peng Y."/>
        </authorList>
    </citation>
    <scope>NUCLEOTIDE SEQUENCE [LARGE SCALE GENOMIC DNA]</scope>
    <source>
        <strain evidence="1 2">GP24</strain>
    </source>
</reference>
<gene>
    <name evidence="1" type="ORF">CXU22_06490</name>
</gene>
<accession>A0A2N8HE74</accession>
<organism evidence="1 2">
    <name type="scientific">Akkermansia muciniphila</name>
    <dbReference type="NCBI Taxonomy" id="239935"/>
    <lineage>
        <taxon>Bacteria</taxon>
        <taxon>Pseudomonadati</taxon>
        <taxon>Verrucomicrobiota</taxon>
        <taxon>Verrucomicrobiia</taxon>
        <taxon>Verrucomicrobiales</taxon>
        <taxon>Akkermansiaceae</taxon>
        <taxon>Akkermansia</taxon>
    </lineage>
</organism>
<dbReference type="NCBIfam" id="TIGR04138">
    <property type="entry name" value="Plancto_Ver_chp"/>
    <property type="match status" value="1"/>
</dbReference>
<dbReference type="Proteomes" id="UP000236000">
    <property type="component" value="Unassembled WGS sequence"/>
</dbReference>
<dbReference type="InterPro" id="IPR026406">
    <property type="entry name" value="Ver/Plancto_CHP"/>
</dbReference>
<evidence type="ECO:0008006" key="3">
    <source>
        <dbReference type="Google" id="ProtNLM"/>
    </source>
</evidence>